<dbReference type="Proteomes" id="UP001341840">
    <property type="component" value="Unassembled WGS sequence"/>
</dbReference>
<proteinExistence type="predicted"/>
<dbReference type="EMBL" id="JASCZI010212201">
    <property type="protein sequence ID" value="MED6198708.1"/>
    <property type="molecule type" value="Genomic_DNA"/>
</dbReference>
<evidence type="ECO:0000313" key="2">
    <source>
        <dbReference type="EMBL" id="MED6198708.1"/>
    </source>
</evidence>
<evidence type="ECO:0008006" key="4">
    <source>
        <dbReference type="Google" id="ProtNLM"/>
    </source>
</evidence>
<comment type="caution">
    <text evidence="2">The sequence shown here is derived from an EMBL/GenBank/DDBJ whole genome shotgun (WGS) entry which is preliminary data.</text>
</comment>
<evidence type="ECO:0000313" key="3">
    <source>
        <dbReference type="Proteomes" id="UP001341840"/>
    </source>
</evidence>
<dbReference type="PANTHER" id="PTHR14296:SF12">
    <property type="entry name" value="DDT DOMAIN-CONTAINING PROTEIN DDR4 ISOFORM X1"/>
    <property type="match status" value="1"/>
</dbReference>
<sequence>MPNAEEHSGGEENTLDDEILKLRGCWELASVLNFFDVFSSILGKEFKLSAEELEIGIVKPDSALAQLHIQLLKGIPPVNKNLVNSDKWVTALCKKLTMWWSWVADGKIPLVPSNGEEISKYKELNPSDRLRLLKALCEVRAEQNDAVSYINDSLKQGIELTSFRKDAFGRDVTHTSFWYDANAKCQSHRLYREIITSDSSPKNNVNGCSSLPIKFQWETLASNLEEFSKAAETFSGSNSSAEVAIGKKLESDVIPVLEKLKKNKEKAAKRKQRKQMLSNDFRNYCSGNTRSCRTRRPVNYSFEAYDRTMKEAIQLTNKRKRSSSTERDKNPESEDKCNSKDDSTDSDSKQDVVPVSDSDDTGNGHEDRGYSEEHDDDDADSSELGNSEAHSSRAAPHTKQVHSSNPVSYPRGVRYSKRLAGVPSHTLAESRGLASKQRLRQRPTRNSALESIVIPDSDDEEHENEDISESN</sequence>
<keyword evidence="3" id="KW-1185">Reference proteome</keyword>
<organism evidence="2 3">
    <name type="scientific">Stylosanthes scabra</name>
    <dbReference type="NCBI Taxonomy" id="79078"/>
    <lineage>
        <taxon>Eukaryota</taxon>
        <taxon>Viridiplantae</taxon>
        <taxon>Streptophyta</taxon>
        <taxon>Embryophyta</taxon>
        <taxon>Tracheophyta</taxon>
        <taxon>Spermatophyta</taxon>
        <taxon>Magnoliopsida</taxon>
        <taxon>eudicotyledons</taxon>
        <taxon>Gunneridae</taxon>
        <taxon>Pentapetalae</taxon>
        <taxon>rosids</taxon>
        <taxon>fabids</taxon>
        <taxon>Fabales</taxon>
        <taxon>Fabaceae</taxon>
        <taxon>Papilionoideae</taxon>
        <taxon>50 kb inversion clade</taxon>
        <taxon>dalbergioids sensu lato</taxon>
        <taxon>Dalbergieae</taxon>
        <taxon>Pterocarpus clade</taxon>
        <taxon>Stylosanthes</taxon>
    </lineage>
</organism>
<dbReference type="InterPro" id="IPR028938">
    <property type="entry name" value="Rsf1-like"/>
</dbReference>
<reference evidence="2 3" key="1">
    <citation type="journal article" date="2023" name="Plants (Basel)">
        <title>Bridging the Gap: Combining Genomics and Transcriptomics Approaches to Understand Stylosanthes scabra, an Orphan Legume from the Brazilian Caatinga.</title>
        <authorList>
            <person name="Ferreira-Neto J.R.C."/>
            <person name="da Silva M.D."/>
            <person name="Binneck E."/>
            <person name="de Melo N.F."/>
            <person name="da Silva R.H."/>
            <person name="de Melo A.L.T.M."/>
            <person name="Pandolfi V."/>
            <person name="Bustamante F.O."/>
            <person name="Brasileiro-Vidal A.C."/>
            <person name="Benko-Iseppon A.M."/>
        </authorList>
    </citation>
    <scope>NUCLEOTIDE SEQUENCE [LARGE SCALE GENOMIC DNA]</scope>
    <source>
        <tissue evidence="2">Leaves</tissue>
    </source>
</reference>
<accession>A0ABU6XPF7</accession>
<feature type="compositionally biased region" description="Acidic residues" evidence="1">
    <location>
        <begin position="456"/>
        <end position="471"/>
    </location>
</feature>
<feature type="compositionally biased region" description="Basic and acidic residues" evidence="1">
    <location>
        <begin position="323"/>
        <end position="350"/>
    </location>
</feature>
<evidence type="ECO:0000256" key="1">
    <source>
        <dbReference type="SAM" id="MobiDB-lite"/>
    </source>
</evidence>
<protein>
    <recommendedName>
        <fullName evidence="4">DDT domain-containing protein DDR4</fullName>
    </recommendedName>
</protein>
<feature type="region of interest" description="Disordered" evidence="1">
    <location>
        <begin position="314"/>
        <end position="471"/>
    </location>
</feature>
<feature type="compositionally biased region" description="Basic and acidic residues" evidence="1">
    <location>
        <begin position="362"/>
        <end position="372"/>
    </location>
</feature>
<gene>
    <name evidence="2" type="ORF">PIB30_069113</name>
</gene>
<name>A0ABU6XPF7_9FABA</name>
<dbReference type="PANTHER" id="PTHR14296">
    <property type="entry name" value="REMODELING AND SPACING FACTOR 1"/>
    <property type="match status" value="1"/>
</dbReference>